<dbReference type="SUPFAM" id="SSF51735">
    <property type="entry name" value="NAD(P)-binding Rossmann-fold domains"/>
    <property type="match status" value="1"/>
</dbReference>
<feature type="domain" description="RmlD-like substrate binding" evidence="1">
    <location>
        <begin position="136"/>
        <end position="351"/>
    </location>
</feature>
<dbReference type="STRING" id="280699.M1VA84"/>
<proteinExistence type="predicted"/>
<dbReference type="RefSeq" id="XP_005535278.1">
    <property type="nucleotide sequence ID" value="XM_005535221.1"/>
</dbReference>
<dbReference type="GeneID" id="16992435"/>
<organism evidence="2 3">
    <name type="scientific">Cyanidioschyzon merolae (strain NIES-3377 / 10D)</name>
    <name type="common">Unicellular red alga</name>
    <dbReference type="NCBI Taxonomy" id="280699"/>
    <lineage>
        <taxon>Eukaryota</taxon>
        <taxon>Rhodophyta</taxon>
        <taxon>Bangiophyceae</taxon>
        <taxon>Cyanidiales</taxon>
        <taxon>Cyanidiaceae</taxon>
        <taxon>Cyanidioschyzon</taxon>
    </lineage>
</organism>
<reference evidence="2 3" key="2">
    <citation type="journal article" date="2007" name="BMC Biol.">
        <title>A 100%-complete sequence reveals unusually simple genomic features in the hot-spring red alga Cyanidioschyzon merolae.</title>
        <authorList>
            <person name="Nozaki H."/>
            <person name="Takano H."/>
            <person name="Misumi O."/>
            <person name="Terasawa K."/>
            <person name="Matsuzaki M."/>
            <person name="Maruyama S."/>
            <person name="Nishida K."/>
            <person name="Yagisawa F."/>
            <person name="Yoshida Y."/>
            <person name="Fujiwara T."/>
            <person name="Takio S."/>
            <person name="Tamura K."/>
            <person name="Chung S.J."/>
            <person name="Nakamura S."/>
            <person name="Kuroiwa H."/>
            <person name="Tanaka K."/>
            <person name="Sato N."/>
            <person name="Kuroiwa T."/>
        </authorList>
    </citation>
    <scope>NUCLEOTIDE SEQUENCE [LARGE SCALE GENOMIC DNA]</scope>
    <source>
        <strain evidence="2 3">10D</strain>
    </source>
</reference>
<keyword evidence="3" id="KW-1185">Reference proteome</keyword>
<name>M1VA84_CYAM1</name>
<dbReference type="Gramene" id="CMC049CT">
    <property type="protein sequence ID" value="CMC049CT"/>
    <property type="gene ID" value="CMC049C"/>
</dbReference>
<dbReference type="HOGENOM" id="CLU_770210_0_0_1"/>
<accession>M1VA84</accession>
<dbReference type="PANTHER" id="PTHR43242">
    <property type="entry name" value="NAD(P)-BINDING ROSSMANN-FOLD SUPERFAMILY PROTEIN"/>
    <property type="match status" value="1"/>
</dbReference>
<dbReference type="InterPro" id="IPR029903">
    <property type="entry name" value="RmlD-like-bd"/>
</dbReference>
<dbReference type="PANTHER" id="PTHR43242:SF1">
    <property type="entry name" value="NAD(P)-BINDING ROSSMANN-FOLD SUPERFAMILY PROTEIN"/>
    <property type="match status" value="1"/>
</dbReference>
<dbReference type="Proteomes" id="UP000007014">
    <property type="component" value="Chromosome 3"/>
</dbReference>
<dbReference type="InterPro" id="IPR036291">
    <property type="entry name" value="NAD(P)-bd_dom_sf"/>
</dbReference>
<dbReference type="AlphaFoldDB" id="M1VA84"/>
<dbReference type="Pfam" id="PF04321">
    <property type="entry name" value="RmlD_sub_bind"/>
    <property type="match status" value="1"/>
</dbReference>
<evidence type="ECO:0000313" key="2">
    <source>
        <dbReference type="EMBL" id="BAM78992.1"/>
    </source>
</evidence>
<evidence type="ECO:0000259" key="1">
    <source>
        <dbReference type="Pfam" id="PF04321"/>
    </source>
</evidence>
<dbReference type="EMBL" id="AP006485">
    <property type="protein sequence ID" value="BAM78992.1"/>
    <property type="molecule type" value="Genomic_DNA"/>
</dbReference>
<dbReference type="KEGG" id="cme:CYME_CMC049C"/>
<dbReference type="Gene3D" id="3.40.50.720">
    <property type="entry name" value="NAD(P)-binding Rossmann-like Domain"/>
    <property type="match status" value="1"/>
</dbReference>
<evidence type="ECO:0000313" key="3">
    <source>
        <dbReference type="Proteomes" id="UP000007014"/>
    </source>
</evidence>
<sequence length="360" mass="39224">MNGSRARAVYRPYDGSAESQRGLLVIGGSGELGSALVRAAAEAAETPTVSGVRAVWATYRTRRPSVCTPVGSKAPSVRWFYLDTADRRATSDLIQRASTEIGPLLTVVFCAVPKHGGAAGPGGDDIRSGIVDHVLYAAEATKLAGMVEGAERSSCRFVAISTDQVFDGVPPHPPYTTDAPRRPLNPYGHYKVEMEDTLQNIHHPDLVIARTSLILTLGMQPHEDGKAIAFLRSALIETHEKPLVLFTDEIRNMSWSNDLAEALVEVATAIRCERVTMDGDTATVIHLACPETTNRFALAQRLLSTRWSEYRHRAAGRITPGLSAESGLRRPLDLTMDVTSMAETGLVTRTRLRSIFEYLQ</sequence>
<dbReference type="OrthoDB" id="6235964at2759"/>
<protein>
    <submittedName>
        <fullName evidence="2">Similar to dTDP-4-dehydrorhamnose reductase</fullName>
    </submittedName>
</protein>
<reference evidence="2 3" key="1">
    <citation type="journal article" date="2004" name="Nature">
        <title>Genome sequence of the ultrasmall unicellular red alga Cyanidioschyzon merolae 10D.</title>
        <authorList>
            <person name="Matsuzaki M."/>
            <person name="Misumi O."/>
            <person name="Shin-i T."/>
            <person name="Maruyama S."/>
            <person name="Takahara M."/>
            <person name="Miyagishima S."/>
            <person name="Mori T."/>
            <person name="Nishida K."/>
            <person name="Yagisawa F."/>
            <person name="Nishida K."/>
            <person name="Yoshida Y."/>
            <person name="Nishimura Y."/>
            <person name="Nakao S."/>
            <person name="Kobayashi T."/>
            <person name="Momoyama Y."/>
            <person name="Higashiyama T."/>
            <person name="Minoda A."/>
            <person name="Sano M."/>
            <person name="Nomoto H."/>
            <person name="Oishi K."/>
            <person name="Hayashi H."/>
            <person name="Ohta F."/>
            <person name="Nishizaka S."/>
            <person name="Haga S."/>
            <person name="Miura S."/>
            <person name="Morishita T."/>
            <person name="Kabeya Y."/>
            <person name="Terasawa K."/>
            <person name="Suzuki Y."/>
            <person name="Ishii Y."/>
            <person name="Asakawa S."/>
            <person name="Takano H."/>
            <person name="Ohta N."/>
            <person name="Kuroiwa H."/>
            <person name="Tanaka K."/>
            <person name="Shimizu N."/>
            <person name="Sugano S."/>
            <person name="Sato N."/>
            <person name="Nozaki H."/>
            <person name="Ogasawara N."/>
            <person name="Kohara Y."/>
            <person name="Kuroiwa T."/>
        </authorList>
    </citation>
    <scope>NUCLEOTIDE SEQUENCE [LARGE SCALE GENOMIC DNA]</scope>
    <source>
        <strain evidence="2 3">10D</strain>
    </source>
</reference>
<dbReference type="OMA" id="AHDENAT"/>
<gene>
    <name evidence="2" type="ORF">CYME_CMC049C</name>
</gene>